<evidence type="ECO:0000256" key="5">
    <source>
        <dbReference type="ARBA" id="ARBA00023136"/>
    </source>
</evidence>
<dbReference type="PANTHER" id="PTHR43461">
    <property type="entry name" value="TRANSMEMBRANE PROTEIN 256"/>
    <property type="match status" value="1"/>
</dbReference>
<comment type="similarity">
    <text evidence="2">Belongs to the UPF0382 family.</text>
</comment>
<organism evidence="7 8">
    <name type="scientific">Marinobacterium iners DSM 11526</name>
    <dbReference type="NCBI Taxonomy" id="1122198"/>
    <lineage>
        <taxon>Bacteria</taxon>
        <taxon>Pseudomonadati</taxon>
        <taxon>Pseudomonadota</taxon>
        <taxon>Gammaproteobacteria</taxon>
        <taxon>Oceanospirillales</taxon>
        <taxon>Oceanospirillaceae</taxon>
        <taxon>Marinobacterium</taxon>
    </lineage>
</organism>
<dbReference type="RefSeq" id="WP_091826152.1">
    <property type="nucleotide sequence ID" value="NZ_FNRJ01000006.1"/>
</dbReference>
<evidence type="ECO:0000313" key="7">
    <source>
        <dbReference type="EMBL" id="SEA72946.1"/>
    </source>
</evidence>
<proteinExistence type="inferred from homology"/>
<dbReference type="PANTHER" id="PTHR43461:SF1">
    <property type="entry name" value="TRANSMEMBRANE PROTEIN 256"/>
    <property type="match status" value="1"/>
</dbReference>
<sequence length="133" mass="14307">MSARFTLTIAAVLGAVAVALGAFAAHGLRSQLSERLLEVFQIGVQYQFYHVFALLLVGLLLQRRDSRGLRWAAALFLLGILIFSGSLYVLALSGVHWLGAITPLGGSAFIAGWLVLAFSIYQQGKNNADSGER</sequence>
<feature type="transmembrane region" description="Helical" evidence="6">
    <location>
        <begin position="97"/>
        <end position="121"/>
    </location>
</feature>
<gene>
    <name evidence="7" type="ORF">SAMN02745729_106134</name>
</gene>
<dbReference type="GO" id="GO:0005886">
    <property type="term" value="C:plasma membrane"/>
    <property type="evidence" value="ECO:0007669"/>
    <property type="project" value="TreeGrafter"/>
</dbReference>
<keyword evidence="4 6" id="KW-1133">Transmembrane helix</keyword>
<evidence type="ECO:0000313" key="8">
    <source>
        <dbReference type="Proteomes" id="UP000242469"/>
    </source>
</evidence>
<evidence type="ECO:0000256" key="3">
    <source>
        <dbReference type="ARBA" id="ARBA00022692"/>
    </source>
</evidence>
<dbReference type="Proteomes" id="UP000242469">
    <property type="component" value="Unassembled WGS sequence"/>
</dbReference>
<evidence type="ECO:0000256" key="6">
    <source>
        <dbReference type="SAM" id="Phobius"/>
    </source>
</evidence>
<comment type="subcellular location">
    <subcellularLocation>
        <location evidence="1">Membrane</location>
        <topology evidence="1">Multi-pass membrane protein</topology>
    </subcellularLocation>
</comment>
<reference evidence="8" key="1">
    <citation type="submission" date="2016-10" db="EMBL/GenBank/DDBJ databases">
        <authorList>
            <person name="Varghese N."/>
            <person name="Submissions S."/>
        </authorList>
    </citation>
    <scope>NUCLEOTIDE SEQUENCE [LARGE SCALE GENOMIC DNA]</scope>
    <source>
        <strain evidence="8">DSM 11526</strain>
    </source>
</reference>
<dbReference type="EMBL" id="FNRJ01000006">
    <property type="protein sequence ID" value="SEA72946.1"/>
    <property type="molecule type" value="Genomic_DNA"/>
</dbReference>
<dbReference type="OrthoDB" id="9802121at2"/>
<feature type="transmembrane region" description="Helical" evidence="6">
    <location>
        <begin position="40"/>
        <end position="61"/>
    </location>
</feature>
<dbReference type="InterPro" id="IPR006696">
    <property type="entry name" value="DUF423"/>
</dbReference>
<keyword evidence="8" id="KW-1185">Reference proteome</keyword>
<evidence type="ECO:0000256" key="4">
    <source>
        <dbReference type="ARBA" id="ARBA00022989"/>
    </source>
</evidence>
<dbReference type="Pfam" id="PF04241">
    <property type="entry name" value="DUF423"/>
    <property type="match status" value="1"/>
</dbReference>
<keyword evidence="5 6" id="KW-0472">Membrane</keyword>
<feature type="transmembrane region" description="Helical" evidence="6">
    <location>
        <begin position="73"/>
        <end position="91"/>
    </location>
</feature>
<name>A0A1H4DK69_9GAMM</name>
<accession>A0A1H4DK69</accession>
<protein>
    <submittedName>
        <fullName evidence="7">Uncharacterized membrane protein YgdD, TMEM256/DUF423 family</fullName>
    </submittedName>
</protein>
<dbReference type="AlphaFoldDB" id="A0A1H4DK69"/>
<keyword evidence="3 6" id="KW-0812">Transmembrane</keyword>
<dbReference type="STRING" id="1122198.SAMN02745729_106134"/>
<evidence type="ECO:0000256" key="2">
    <source>
        <dbReference type="ARBA" id="ARBA00009694"/>
    </source>
</evidence>
<evidence type="ECO:0000256" key="1">
    <source>
        <dbReference type="ARBA" id="ARBA00004141"/>
    </source>
</evidence>